<protein>
    <submittedName>
        <fullName evidence="1">Uncharacterized protein</fullName>
    </submittedName>
</protein>
<comment type="caution">
    <text evidence="1">The sequence shown here is derived from an EMBL/GenBank/DDBJ whole genome shotgun (WGS) entry which is preliminary data.</text>
</comment>
<keyword evidence="2" id="KW-1185">Reference proteome</keyword>
<dbReference type="AlphaFoldDB" id="A0A4Y7SD83"/>
<accession>A0A4Y7SD83</accession>
<evidence type="ECO:0000313" key="2">
    <source>
        <dbReference type="Proteomes" id="UP000298030"/>
    </source>
</evidence>
<reference evidence="1 2" key="1">
    <citation type="journal article" date="2019" name="Nat. Ecol. Evol.">
        <title>Megaphylogeny resolves global patterns of mushroom evolution.</title>
        <authorList>
            <person name="Varga T."/>
            <person name="Krizsan K."/>
            <person name="Foldi C."/>
            <person name="Dima B."/>
            <person name="Sanchez-Garcia M."/>
            <person name="Sanchez-Ramirez S."/>
            <person name="Szollosi G.J."/>
            <person name="Szarkandi J.G."/>
            <person name="Papp V."/>
            <person name="Albert L."/>
            <person name="Andreopoulos W."/>
            <person name="Angelini C."/>
            <person name="Antonin V."/>
            <person name="Barry K.W."/>
            <person name="Bougher N.L."/>
            <person name="Buchanan P."/>
            <person name="Buyck B."/>
            <person name="Bense V."/>
            <person name="Catcheside P."/>
            <person name="Chovatia M."/>
            <person name="Cooper J."/>
            <person name="Damon W."/>
            <person name="Desjardin D."/>
            <person name="Finy P."/>
            <person name="Geml J."/>
            <person name="Haridas S."/>
            <person name="Hughes K."/>
            <person name="Justo A."/>
            <person name="Karasinski D."/>
            <person name="Kautmanova I."/>
            <person name="Kiss B."/>
            <person name="Kocsube S."/>
            <person name="Kotiranta H."/>
            <person name="LaButti K.M."/>
            <person name="Lechner B.E."/>
            <person name="Liimatainen K."/>
            <person name="Lipzen A."/>
            <person name="Lukacs Z."/>
            <person name="Mihaltcheva S."/>
            <person name="Morgado L.N."/>
            <person name="Niskanen T."/>
            <person name="Noordeloos M.E."/>
            <person name="Ohm R.A."/>
            <person name="Ortiz-Santana B."/>
            <person name="Ovrebo C."/>
            <person name="Racz N."/>
            <person name="Riley R."/>
            <person name="Savchenko A."/>
            <person name="Shiryaev A."/>
            <person name="Soop K."/>
            <person name="Spirin V."/>
            <person name="Szebenyi C."/>
            <person name="Tomsovsky M."/>
            <person name="Tulloss R.E."/>
            <person name="Uehling J."/>
            <person name="Grigoriev I.V."/>
            <person name="Vagvolgyi C."/>
            <person name="Papp T."/>
            <person name="Martin F.M."/>
            <person name="Miettinen O."/>
            <person name="Hibbett D.S."/>
            <person name="Nagy L.G."/>
        </authorList>
    </citation>
    <scope>NUCLEOTIDE SEQUENCE [LARGE SCALE GENOMIC DNA]</scope>
    <source>
        <strain evidence="1 2">FP101781</strain>
    </source>
</reference>
<name>A0A4Y7SD83_COPMI</name>
<sequence length="156" mass="16902">MVRARPVIAGRGSNTLACDPCLLFPFESLLLNRDHRHRSPHRPTPVLFDRSPLWEISVSPCLRQIGQPLSLLSCSGELAQIGDPIPRSRPSPELLQVPAPRLHDLRILCIWLSSGFRLQPPSHTSTIAGHRARTILGAPASVGQIVSAMAACGLAS</sequence>
<dbReference type="EMBL" id="QPFP01000178">
    <property type="protein sequence ID" value="TEB19717.1"/>
    <property type="molecule type" value="Genomic_DNA"/>
</dbReference>
<evidence type="ECO:0000313" key="1">
    <source>
        <dbReference type="EMBL" id="TEB19717.1"/>
    </source>
</evidence>
<gene>
    <name evidence="1" type="ORF">FA13DRAFT_329155</name>
</gene>
<proteinExistence type="predicted"/>
<organism evidence="1 2">
    <name type="scientific">Coprinellus micaceus</name>
    <name type="common">Glistening ink-cap mushroom</name>
    <name type="synonym">Coprinus micaceus</name>
    <dbReference type="NCBI Taxonomy" id="71717"/>
    <lineage>
        <taxon>Eukaryota</taxon>
        <taxon>Fungi</taxon>
        <taxon>Dikarya</taxon>
        <taxon>Basidiomycota</taxon>
        <taxon>Agaricomycotina</taxon>
        <taxon>Agaricomycetes</taxon>
        <taxon>Agaricomycetidae</taxon>
        <taxon>Agaricales</taxon>
        <taxon>Agaricineae</taxon>
        <taxon>Psathyrellaceae</taxon>
        <taxon>Coprinellus</taxon>
    </lineage>
</organism>
<dbReference type="Proteomes" id="UP000298030">
    <property type="component" value="Unassembled WGS sequence"/>
</dbReference>